<dbReference type="RefSeq" id="WP_190253682.1">
    <property type="nucleotide sequence ID" value="NZ_BMPI01000035.1"/>
</dbReference>
<feature type="region of interest" description="Disordered" evidence="1">
    <location>
        <begin position="512"/>
        <end position="531"/>
    </location>
</feature>
<organism evidence="2 3">
    <name type="scientific">Dactylosporangium sucinum</name>
    <dbReference type="NCBI Taxonomy" id="1424081"/>
    <lineage>
        <taxon>Bacteria</taxon>
        <taxon>Bacillati</taxon>
        <taxon>Actinomycetota</taxon>
        <taxon>Actinomycetes</taxon>
        <taxon>Micromonosporales</taxon>
        <taxon>Micromonosporaceae</taxon>
        <taxon>Dactylosporangium</taxon>
    </lineage>
</organism>
<sequence>MTDVAVPPPPPLVRIPRVELIHTGTWPISTGVWTATREDLQAAVAALDCPAVHRPGIKIGHTDGRFTDPAADGEPLLGYIDNLTGDDDWHTLYGDYAGVPAWLGAVDDHGQSVISSAYPHRSIEGIHDFVCQIGHTHPFVLTAVALLGVTHPGVGTLQSLPDLMALYGVAATAGRTGTRITARVTDVAAHLPGQHDQRDHAGKHGPHFDVLDAADAVTADKVSLSGGKLEIVTGADGVRLGYDTGGDPNRSGALDDKATSELANLIDQHASRDPNPELGPKTWSVATYPPSEDGHTYATGYAQLSTPDGGATFELELLDNETRLKFTGAEAIDSKLADALFRASVARRFQGEYGRLDMYLTEDRFAFRMYDEDGNLTSVQFDGKSWAGISHAISTVMDGYDADDPNVGDDDPDITVQHVETNAGRVRVERTGDPGGFDRITVTPAEGENGTWAIYFSGADSNSGDESRDSIGHLGWLEPLAEQLGFYDPTDQAKVTARRRGVRAPFQIPVTPQAAAGPGERSTMPNPSPAKVAAGVTTEDVRRAYYDDAPWSYWITEFHLEPLQLIVCDDQTGKHYRVPVTVSGEDTFTFGDPVEVLVRYVDAGGEQTVAASRLVYASRAESRPGKPPRAAGPAADTATDPAGQPVEVQPTEPAGETVITEPQPAPPAEPAEAPPTDVPAAEPDAPTNQEDNMSLSAIRARLGLADDADEAAVLAALDAKLPTEPGGGATEPDTPAVQPEPVAAKPATPVLPDGVVTIDAATLAELRRGAQLGIQAAERQRIAERDATIAAAREDGRISPARVEHWTKAWEADPDGTRDTLAGLEPGLIVPTVLAGSTGNGEEQADLLGVSDGEAADWAAQLGIDAKELTRG</sequence>
<dbReference type="AlphaFoldDB" id="A0A917X0B4"/>
<evidence type="ECO:0000256" key="1">
    <source>
        <dbReference type="SAM" id="MobiDB-lite"/>
    </source>
</evidence>
<reference evidence="2" key="1">
    <citation type="journal article" date="2014" name="Int. J. Syst. Evol. Microbiol.">
        <title>Complete genome sequence of Corynebacterium casei LMG S-19264T (=DSM 44701T), isolated from a smear-ripened cheese.</title>
        <authorList>
            <consortium name="US DOE Joint Genome Institute (JGI-PGF)"/>
            <person name="Walter F."/>
            <person name="Albersmeier A."/>
            <person name="Kalinowski J."/>
            <person name="Ruckert C."/>
        </authorList>
    </citation>
    <scope>NUCLEOTIDE SEQUENCE</scope>
    <source>
        <strain evidence="2">JCM 19831</strain>
    </source>
</reference>
<name>A0A917X0B4_9ACTN</name>
<keyword evidence="3" id="KW-1185">Reference proteome</keyword>
<evidence type="ECO:0000313" key="3">
    <source>
        <dbReference type="Proteomes" id="UP000642070"/>
    </source>
</evidence>
<comment type="caution">
    <text evidence="2">The sequence shown here is derived from an EMBL/GenBank/DDBJ whole genome shotgun (WGS) entry which is preliminary data.</text>
</comment>
<feature type="compositionally biased region" description="Pro residues" evidence="1">
    <location>
        <begin position="663"/>
        <end position="677"/>
    </location>
</feature>
<dbReference type="Proteomes" id="UP000642070">
    <property type="component" value="Unassembled WGS sequence"/>
</dbReference>
<gene>
    <name evidence="2" type="ORF">GCM10007977_063730</name>
</gene>
<reference evidence="2" key="2">
    <citation type="submission" date="2020-09" db="EMBL/GenBank/DDBJ databases">
        <authorList>
            <person name="Sun Q."/>
            <person name="Ohkuma M."/>
        </authorList>
    </citation>
    <scope>NUCLEOTIDE SEQUENCE</scope>
    <source>
        <strain evidence="2">JCM 19831</strain>
    </source>
</reference>
<feature type="compositionally biased region" description="Low complexity" evidence="1">
    <location>
        <begin position="628"/>
        <end position="643"/>
    </location>
</feature>
<accession>A0A917X0B4</accession>
<protein>
    <submittedName>
        <fullName evidence="2">Uncharacterized protein</fullName>
    </submittedName>
</protein>
<dbReference type="Pfam" id="PF10123">
    <property type="entry name" value="Mu-like_Pro"/>
    <property type="match status" value="1"/>
</dbReference>
<feature type="compositionally biased region" description="Low complexity" evidence="1">
    <location>
        <begin position="678"/>
        <end position="687"/>
    </location>
</feature>
<feature type="region of interest" description="Disordered" evidence="1">
    <location>
        <begin position="619"/>
        <end position="691"/>
    </location>
</feature>
<dbReference type="InterPro" id="IPR012106">
    <property type="entry name" value="Phage_Mu_Gp1"/>
</dbReference>
<dbReference type="EMBL" id="BMPI01000035">
    <property type="protein sequence ID" value="GGM53382.1"/>
    <property type="molecule type" value="Genomic_DNA"/>
</dbReference>
<evidence type="ECO:0000313" key="2">
    <source>
        <dbReference type="EMBL" id="GGM53382.1"/>
    </source>
</evidence>
<proteinExistence type="predicted"/>